<evidence type="ECO:0000313" key="4">
    <source>
        <dbReference type="EMBL" id="PXY02687.1"/>
    </source>
</evidence>
<dbReference type="InterPro" id="IPR012373">
    <property type="entry name" value="Ferrdict_sens_TM"/>
</dbReference>
<gene>
    <name evidence="4" type="ORF">DF185_00920</name>
</gene>
<name>A0A2V4A462_9BACT</name>
<dbReference type="PANTHER" id="PTHR30273:SF2">
    <property type="entry name" value="PROTEIN FECR"/>
    <property type="match status" value="1"/>
</dbReference>
<dbReference type="Gene3D" id="3.55.50.30">
    <property type="match status" value="1"/>
</dbReference>
<dbReference type="OrthoDB" id="676789at2"/>
<dbReference type="InterPro" id="IPR032508">
    <property type="entry name" value="FecR_C"/>
</dbReference>
<reference evidence="4 5" key="1">
    <citation type="submission" date="2018-05" db="EMBL/GenBank/DDBJ databases">
        <title>Marinifilum breve JC075T sp. nov., a marine bacterium isolated from Yongle Blue Hole in the South China Sea.</title>
        <authorList>
            <person name="Fu T."/>
        </authorList>
    </citation>
    <scope>NUCLEOTIDE SEQUENCE [LARGE SCALE GENOMIC DNA]</scope>
    <source>
        <strain evidence="4 5">JC075</strain>
    </source>
</reference>
<feature type="transmembrane region" description="Helical" evidence="1">
    <location>
        <begin position="87"/>
        <end position="106"/>
    </location>
</feature>
<sequence>MNKNKQHIDEQILLSILNQKASEQDAETFEKWMASHPENKAVFDKMRKIWEKSSEIEVFDKIDVAADWKLVKSKSGASVKSRKLKVFMRYAASIVLLMGLSFVLLYQTTPGFGKLAQQKTEINKDQVLLADGTQVYLNERSRLVYPNQFGSKKRNVKLEGEAYFQVKSDPSKPFIITSGNAIIEVLGTAFNVRNDEYGRTIVTVQSGKVSLTDQKTKKVVYLTKGEKGILHDSNLTESENDEPNFDAWKTGILRFNKTPIPVVFKYIEDYYGVKITNRCERIDTLTFNSIFDNDDIKDVISELELHLNVKTVKRGKHLIVSERNN</sequence>
<dbReference type="AlphaFoldDB" id="A0A2V4A462"/>
<evidence type="ECO:0000313" key="5">
    <source>
        <dbReference type="Proteomes" id="UP000248079"/>
    </source>
</evidence>
<dbReference type="PANTHER" id="PTHR30273">
    <property type="entry name" value="PERIPLASMIC SIGNAL SENSOR AND SIGMA FACTOR ACTIVATOR FECR-RELATED"/>
    <property type="match status" value="1"/>
</dbReference>
<comment type="caution">
    <text evidence="4">The sequence shown here is derived from an EMBL/GenBank/DDBJ whole genome shotgun (WGS) entry which is preliminary data.</text>
</comment>
<evidence type="ECO:0000259" key="2">
    <source>
        <dbReference type="Pfam" id="PF04773"/>
    </source>
</evidence>
<dbReference type="GO" id="GO:0016989">
    <property type="term" value="F:sigma factor antagonist activity"/>
    <property type="evidence" value="ECO:0007669"/>
    <property type="project" value="TreeGrafter"/>
</dbReference>
<evidence type="ECO:0000256" key="1">
    <source>
        <dbReference type="SAM" id="Phobius"/>
    </source>
</evidence>
<dbReference type="Pfam" id="PF16344">
    <property type="entry name" value="FecR_C"/>
    <property type="match status" value="1"/>
</dbReference>
<evidence type="ECO:0000259" key="3">
    <source>
        <dbReference type="Pfam" id="PF16344"/>
    </source>
</evidence>
<keyword evidence="1" id="KW-0472">Membrane</keyword>
<dbReference type="Pfam" id="PF04773">
    <property type="entry name" value="FecR"/>
    <property type="match status" value="1"/>
</dbReference>
<dbReference type="Proteomes" id="UP000248079">
    <property type="component" value="Unassembled WGS sequence"/>
</dbReference>
<feature type="domain" description="FecR protein" evidence="2">
    <location>
        <begin position="125"/>
        <end position="209"/>
    </location>
</feature>
<organism evidence="4 5">
    <name type="scientific">Marinifilum breve</name>
    <dbReference type="NCBI Taxonomy" id="2184082"/>
    <lineage>
        <taxon>Bacteria</taxon>
        <taxon>Pseudomonadati</taxon>
        <taxon>Bacteroidota</taxon>
        <taxon>Bacteroidia</taxon>
        <taxon>Marinilabiliales</taxon>
        <taxon>Marinifilaceae</taxon>
    </lineage>
</organism>
<dbReference type="EMBL" id="QFLI01000001">
    <property type="protein sequence ID" value="PXY02687.1"/>
    <property type="molecule type" value="Genomic_DNA"/>
</dbReference>
<keyword evidence="1" id="KW-0812">Transmembrane</keyword>
<protein>
    <submittedName>
        <fullName evidence="4">Uncharacterized protein</fullName>
    </submittedName>
</protein>
<proteinExistence type="predicted"/>
<dbReference type="RefSeq" id="WP_110358847.1">
    <property type="nucleotide sequence ID" value="NZ_QFLI01000001.1"/>
</dbReference>
<keyword evidence="1" id="KW-1133">Transmembrane helix</keyword>
<feature type="domain" description="Protein FecR C-terminal" evidence="3">
    <location>
        <begin position="253"/>
        <end position="320"/>
    </location>
</feature>
<dbReference type="PIRSF" id="PIRSF018266">
    <property type="entry name" value="FecR"/>
    <property type="match status" value="1"/>
</dbReference>
<keyword evidence="5" id="KW-1185">Reference proteome</keyword>
<dbReference type="InterPro" id="IPR006860">
    <property type="entry name" value="FecR"/>
</dbReference>
<accession>A0A2V4A462</accession>
<dbReference type="Gene3D" id="2.60.120.1440">
    <property type="match status" value="1"/>
</dbReference>